<feature type="region of interest" description="Disordered" evidence="1">
    <location>
        <begin position="527"/>
        <end position="587"/>
    </location>
</feature>
<dbReference type="STRING" id="50990.A0A4Y7PJA9"/>
<dbReference type="GO" id="GO:0031625">
    <property type="term" value="F:ubiquitin protein ligase binding"/>
    <property type="evidence" value="ECO:0007669"/>
    <property type="project" value="TreeGrafter"/>
</dbReference>
<evidence type="ECO:0000313" key="4">
    <source>
        <dbReference type="Proteomes" id="UP000294933"/>
    </source>
</evidence>
<evidence type="ECO:0000313" key="3">
    <source>
        <dbReference type="EMBL" id="TDL15305.1"/>
    </source>
</evidence>
<dbReference type="GO" id="GO:0005886">
    <property type="term" value="C:plasma membrane"/>
    <property type="evidence" value="ECO:0007669"/>
    <property type="project" value="TreeGrafter"/>
</dbReference>
<dbReference type="GO" id="GO:0070086">
    <property type="term" value="P:ubiquitin-dependent endocytosis"/>
    <property type="evidence" value="ECO:0007669"/>
    <property type="project" value="TreeGrafter"/>
</dbReference>
<dbReference type="InterPro" id="IPR011021">
    <property type="entry name" value="Arrestin-like_N"/>
</dbReference>
<feature type="region of interest" description="Disordered" evidence="1">
    <location>
        <begin position="265"/>
        <end position="349"/>
    </location>
</feature>
<dbReference type="InterPro" id="IPR014756">
    <property type="entry name" value="Ig_E-set"/>
</dbReference>
<dbReference type="Pfam" id="PF00339">
    <property type="entry name" value="Arrestin_N"/>
    <property type="match status" value="1"/>
</dbReference>
<proteinExistence type="predicted"/>
<dbReference type="InterPro" id="IPR019824">
    <property type="entry name" value="Leghaemoglobin_Fe_BS"/>
</dbReference>
<sequence length="710" mass="76696">MLFSKDKSQHTSLDIVLATDPVILRGTGADVEPGLLSGNVVLFLTEATSIKQITLQFRGKARLPQSLLEPHVLSGSHNVYVACQHDWSFLEGAKKQSHTLKPGRHFFPFQLTLGGSLPSSITTRANSGASMSYKLRATAVRSGITATNLTATCPVKILRTIAPAALEYQQTLEIENTWPEKLMYSIVLPHKAWAAGDDLTALMKFVPLAKGVRVLHVTTSINETTKTFARGARVEHTGTKYRAYHEIINGEAVPCDFLRIHQLQERHHHSTPSSTAPSPGASTSFLSHFQRQPRPDSVPSSSEPDTAGPSSARPSESNDTHPAFSSDEASASASSSQSVQPSEINDEDTCGEISTKIVIPLPATLTPSHPLDPILVSHRIRWSILIGNFDGHTSELRCSLPLHILDESLMDEARRSTAVTRRLLFGGPELREEEEEIELPSYPSHVRDRVASVFLPESAAIRVTNPWVQQHADPLFGSAIVAPPLGARTPASGLSTPSTQPSPLPDLSGSVPSLEWVNSELLLSQSDTIPTHTPPLSRVSTPPDSESASASGSSSRWQSQRVSRVNSRSGSPDHEMHVHAPNPTRPQQHELYTINMKPLTTLPHPFSHGYLPHSQSHPPARPHPPSRTHSVTGAVTNSGGNGGDSPRAISVAMLVTADPANGAELLHRAFTEVPTYDVASRGFLGGGPPPLDSMRGLPSYDEARESSLQQ</sequence>
<keyword evidence="4" id="KW-1185">Reference proteome</keyword>
<feature type="compositionally biased region" description="Low complexity" evidence="1">
    <location>
        <begin position="545"/>
        <end position="570"/>
    </location>
</feature>
<dbReference type="GO" id="GO:0020037">
    <property type="term" value="F:heme binding"/>
    <property type="evidence" value="ECO:0007669"/>
    <property type="project" value="InterPro"/>
</dbReference>
<dbReference type="GO" id="GO:0019825">
    <property type="term" value="F:oxygen binding"/>
    <property type="evidence" value="ECO:0007669"/>
    <property type="project" value="InterPro"/>
</dbReference>
<dbReference type="VEuPathDB" id="FungiDB:BD410DRAFT_732926"/>
<dbReference type="PROSITE" id="PS00208">
    <property type="entry name" value="PLANT_GLOBIN"/>
    <property type="match status" value="1"/>
</dbReference>
<dbReference type="SMART" id="SM01017">
    <property type="entry name" value="Arrestin_C"/>
    <property type="match status" value="1"/>
</dbReference>
<dbReference type="Gene3D" id="2.60.40.640">
    <property type="match status" value="1"/>
</dbReference>
<feature type="domain" description="Arrestin C-terminal-like" evidence="2">
    <location>
        <begin position="178"/>
        <end position="409"/>
    </location>
</feature>
<dbReference type="InterPro" id="IPR014752">
    <property type="entry name" value="Arrestin-like_C"/>
</dbReference>
<feature type="region of interest" description="Disordered" evidence="1">
    <location>
        <begin position="487"/>
        <end position="511"/>
    </location>
</feature>
<dbReference type="GO" id="GO:0005829">
    <property type="term" value="C:cytosol"/>
    <property type="evidence" value="ECO:0007669"/>
    <property type="project" value="TreeGrafter"/>
</dbReference>
<evidence type="ECO:0000259" key="2">
    <source>
        <dbReference type="SMART" id="SM01017"/>
    </source>
</evidence>
<feature type="compositionally biased region" description="Low complexity" evidence="1">
    <location>
        <begin position="271"/>
        <end position="284"/>
    </location>
</feature>
<feature type="compositionally biased region" description="Polar residues" evidence="1">
    <location>
        <begin position="298"/>
        <end position="317"/>
    </location>
</feature>
<dbReference type="PANTHER" id="PTHR11188:SF17">
    <property type="entry name" value="FI21816P1"/>
    <property type="match status" value="1"/>
</dbReference>
<dbReference type="OrthoDB" id="2333384at2759"/>
<dbReference type="GO" id="GO:0030674">
    <property type="term" value="F:protein-macromolecule adaptor activity"/>
    <property type="evidence" value="ECO:0007669"/>
    <property type="project" value="TreeGrafter"/>
</dbReference>
<dbReference type="SUPFAM" id="SSF81296">
    <property type="entry name" value="E set domains"/>
    <property type="match status" value="1"/>
</dbReference>
<dbReference type="Proteomes" id="UP000294933">
    <property type="component" value="Unassembled WGS sequence"/>
</dbReference>
<accession>A0A4Y7PJA9</accession>
<name>A0A4Y7PJA9_9AGAM</name>
<evidence type="ECO:0000256" key="1">
    <source>
        <dbReference type="SAM" id="MobiDB-lite"/>
    </source>
</evidence>
<dbReference type="InterPro" id="IPR050357">
    <property type="entry name" value="Arrestin_domain-protein"/>
</dbReference>
<dbReference type="EMBL" id="ML170281">
    <property type="protein sequence ID" value="TDL15305.1"/>
    <property type="molecule type" value="Genomic_DNA"/>
</dbReference>
<feature type="compositionally biased region" description="Low complexity" evidence="1">
    <location>
        <begin position="494"/>
        <end position="508"/>
    </location>
</feature>
<feature type="region of interest" description="Disordered" evidence="1">
    <location>
        <begin position="603"/>
        <end position="644"/>
    </location>
</feature>
<organism evidence="3 4">
    <name type="scientific">Rickenella mellea</name>
    <dbReference type="NCBI Taxonomy" id="50990"/>
    <lineage>
        <taxon>Eukaryota</taxon>
        <taxon>Fungi</taxon>
        <taxon>Dikarya</taxon>
        <taxon>Basidiomycota</taxon>
        <taxon>Agaricomycotina</taxon>
        <taxon>Agaricomycetes</taxon>
        <taxon>Hymenochaetales</taxon>
        <taxon>Rickenellaceae</taxon>
        <taxon>Rickenella</taxon>
    </lineage>
</organism>
<feature type="compositionally biased region" description="Low complexity" evidence="1">
    <location>
        <begin position="323"/>
        <end position="338"/>
    </location>
</feature>
<protein>
    <recommendedName>
        <fullName evidence="2">Arrestin C-terminal-like domain-containing protein</fullName>
    </recommendedName>
</protein>
<dbReference type="InterPro" id="IPR011022">
    <property type="entry name" value="Arrestin_C-like"/>
</dbReference>
<feature type="region of interest" description="Disordered" evidence="1">
    <location>
        <begin position="680"/>
        <end position="710"/>
    </location>
</feature>
<dbReference type="PANTHER" id="PTHR11188">
    <property type="entry name" value="ARRESTIN DOMAIN CONTAINING PROTEIN"/>
    <property type="match status" value="1"/>
</dbReference>
<reference evidence="3 4" key="1">
    <citation type="submission" date="2018-06" db="EMBL/GenBank/DDBJ databases">
        <title>A transcriptomic atlas of mushroom development highlights an independent origin of complex multicellularity.</title>
        <authorList>
            <consortium name="DOE Joint Genome Institute"/>
            <person name="Krizsan K."/>
            <person name="Almasi E."/>
            <person name="Merenyi Z."/>
            <person name="Sahu N."/>
            <person name="Viragh M."/>
            <person name="Koszo T."/>
            <person name="Mondo S."/>
            <person name="Kiss B."/>
            <person name="Balint B."/>
            <person name="Kues U."/>
            <person name="Barry K."/>
            <person name="Hegedus J.C."/>
            <person name="Henrissat B."/>
            <person name="Johnson J."/>
            <person name="Lipzen A."/>
            <person name="Ohm R."/>
            <person name="Nagy I."/>
            <person name="Pangilinan J."/>
            <person name="Yan J."/>
            <person name="Xiong Y."/>
            <person name="Grigoriev I.V."/>
            <person name="Hibbett D.S."/>
            <person name="Nagy L.G."/>
        </authorList>
    </citation>
    <scope>NUCLEOTIDE SEQUENCE [LARGE SCALE GENOMIC DNA]</scope>
    <source>
        <strain evidence="3 4">SZMC22713</strain>
    </source>
</reference>
<dbReference type="AlphaFoldDB" id="A0A4Y7PJA9"/>
<feature type="compositionally biased region" description="Basic and acidic residues" evidence="1">
    <location>
        <begin position="701"/>
        <end position="710"/>
    </location>
</feature>
<gene>
    <name evidence="3" type="ORF">BD410DRAFT_732926</name>
</gene>